<feature type="compositionally biased region" description="Basic and acidic residues" evidence="1">
    <location>
        <begin position="193"/>
        <end position="207"/>
    </location>
</feature>
<keyword evidence="4" id="KW-1185">Reference proteome</keyword>
<proteinExistence type="predicted"/>
<name>A0ABP6MGU3_9ACTN</name>
<dbReference type="Proteomes" id="UP001501637">
    <property type="component" value="Unassembled WGS sequence"/>
</dbReference>
<accession>A0ABP6MGU3</accession>
<sequence length="393" mass="43698">MRGGVLATAPAQAAPSDIDRARDGLVETAQTYLTGENSLRVEGSAPDAAKAADKAGELDVAGAFAKVRDDRMTARQQQKELAERTGVRFTGVTTEVTPLAKVRTGAKGANGANTARLSVEERTEYTYAQADVEPYSYRARHELSFTHVDGTWRLSALVTKDPTGMNTPKKLSDEQMRVAVKTTEVLKTGLRKTAEQRKAANAKRESGSKGNTTKEIPDGLNYQKMVDWALRYALEDRDKLPYTPDDDDCTTFVSWALRTGGWGEQSGFYQNDDVWWWKDWCDGEWYCRPQHSYTWGGAANFQRYAVNESKRVDLLKNVWDVRIADVMQYDVKDYGGVGVPDHTMMVTAFDWNADGMPLLSYHSSPGGEQKNKPLIDILNSDSAQGQAFWAYGT</sequence>
<dbReference type="RefSeq" id="WP_344521374.1">
    <property type="nucleotide sequence ID" value="NZ_BAAAUG010000042.1"/>
</dbReference>
<dbReference type="PANTHER" id="PTHR40032">
    <property type="entry name" value="EXPORTED PROTEIN-RELATED"/>
    <property type="match status" value="1"/>
</dbReference>
<dbReference type="PANTHER" id="PTHR40032:SF1">
    <property type="entry name" value="EXPORTED PROTEIN"/>
    <property type="match status" value="1"/>
</dbReference>
<feature type="domain" description="Putative amidase" evidence="2">
    <location>
        <begin position="221"/>
        <end position="369"/>
    </location>
</feature>
<dbReference type="InterPro" id="IPR024301">
    <property type="entry name" value="Amidase_6"/>
</dbReference>
<comment type="caution">
    <text evidence="3">The sequence shown here is derived from an EMBL/GenBank/DDBJ whole genome shotgun (WGS) entry which is preliminary data.</text>
</comment>
<evidence type="ECO:0000256" key="1">
    <source>
        <dbReference type="SAM" id="MobiDB-lite"/>
    </source>
</evidence>
<dbReference type="EMBL" id="BAAAUG010000042">
    <property type="protein sequence ID" value="GAA3104641.1"/>
    <property type="molecule type" value="Genomic_DNA"/>
</dbReference>
<evidence type="ECO:0000313" key="4">
    <source>
        <dbReference type="Proteomes" id="UP001501637"/>
    </source>
</evidence>
<dbReference type="Pfam" id="PF12671">
    <property type="entry name" value="Amidase_6"/>
    <property type="match status" value="1"/>
</dbReference>
<protein>
    <recommendedName>
        <fullName evidence="2">Putative amidase domain-containing protein</fullName>
    </recommendedName>
</protein>
<feature type="region of interest" description="Disordered" evidence="1">
    <location>
        <begin position="193"/>
        <end position="216"/>
    </location>
</feature>
<gene>
    <name evidence="3" type="ORF">GCM10010449_29630</name>
</gene>
<organism evidence="3 4">
    <name type="scientific">Streptomyces rectiviolaceus</name>
    <dbReference type="NCBI Taxonomy" id="332591"/>
    <lineage>
        <taxon>Bacteria</taxon>
        <taxon>Bacillati</taxon>
        <taxon>Actinomycetota</taxon>
        <taxon>Actinomycetes</taxon>
        <taxon>Kitasatosporales</taxon>
        <taxon>Streptomycetaceae</taxon>
        <taxon>Streptomyces</taxon>
    </lineage>
</organism>
<reference evidence="4" key="1">
    <citation type="journal article" date="2019" name="Int. J. Syst. Evol. Microbiol.">
        <title>The Global Catalogue of Microorganisms (GCM) 10K type strain sequencing project: providing services to taxonomists for standard genome sequencing and annotation.</title>
        <authorList>
            <consortium name="The Broad Institute Genomics Platform"/>
            <consortium name="The Broad Institute Genome Sequencing Center for Infectious Disease"/>
            <person name="Wu L."/>
            <person name="Ma J."/>
        </authorList>
    </citation>
    <scope>NUCLEOTIDE SEQUENCE [LARGE SCALE GENOMIC DNA]</scope>
    <source>
        <strain evidence="4">JCM 9092</strain>
    </source>
</reference>
<evidence type="ECO:0000313" key="3">
    <source>
        <dbReference type="EMBL" id="GAA3104641.1"/>
    </source>
</evidence>
<evidence type="ECO:0000259" key="2">
    <source>
        <dbReference type="Pfam" id="PF12671"/>
    </source>
</evidence>